<dbReference type="GO" id="GO:0003700">
    <property type="term" value="F:DNA-binding transcription factor activity"/>
    <property type="evidence" value="ECO:0007669"/>
    <property type="project" value="TreeGrafter"/>
</dbReference>
<feature type="non-terminal residue" evidence="6">
    <location>
        <position position="208"/>
    </location>
</feature>
<organism evidence="6 7">
    <name type="scientific">SAR324 cluster bacterium</name>
    <dbReference type="NCBI Taxonomy" id="2024889"/>
    <lineage>
        <taxon>Bacteria</taxon>
        <taxon>Deltaproteobacteria</taxon>
        <taxon>SAR324 cluster</taxon>
    </lineage>
</organism>
<keyword evidence="2" id="KW-0238">DNA-binding</keyword>
<dbReference type="InterPro" id="IPR014757">
    <property type="entry name" value="Tscrpt_reg_IclR_C"/>
</dbReference>
<evidence type="ECO:0000256" key="2">
    <source>
        <dbReference type="ARBA" id="ARBA00023125"/>
    </source>
</evidence>
<sequence>MVKREKANYMIQSVSHSLDVIEELCKAGGEIGVTELSKRLKLHKNNVFRLLATLELRGYVEQNLETENYRLGVKALQLGQAYLLQSDLVGRAYPILKALSEQIGETVSLAILQNGTISYPVSIESKRPVKVSPRISVSIPAKQCAVGRLLTAQLPDSTLEEILASNTAQDAAIKNQLNELRTTGLIIDRAATEADVLALGRIIRGNNN</sequence>
<reference evidence="6 7" key="1">
    <citation type="journal article" date="2020" name="Biotechnol. Biofuels">
        <title>New insights from the biogas microbiome by comprehensive genome-resolved metagenomics of nearly 1600 species originating from multiple anaerobic digesters.</title>
        <authorList>
            <person name="Campanaro S."/>
            <person name="Treu L."/>
            <person name="Rodriguez-R L.M."/>
            <person name="Kovalovszki A."/>
            <person name="Ziels R.M."/>
            <person name="Maus I."/>
            <person name="Zhu X."/>
            <person name="Kougias P.G."/>
            <person name="Basile A."/>
            <person name="Luo G."/>
            <person name="Schluter A."/>
            <person name="Konstantinidis K.T."/>
            <person name="Angelidaki I."/>
        </authorList>
    </citation>
    <scope>NUCLEOTIDE SEQUENCE [LARGE SCALE GENOMIC DNA]</scope>
    <source>
        <strain evidence="6">AS27yjCOA_65</strain>
    </source>
</reference>
<name>A0A7X9FRI9_9DELT</name>
<protein>
    <submittedName>
        <fullName evidence="6">IclR family transcriptional regulator</fullName>
    </submittedName>
</protein>
<dbReference type="PANTHER" id="PTHR30136:SF24">
    <property type="entry name" value="HTH-TYPE TRANSCRIPTIONAL REPRESSOR ALLR"/>
    <property type="match status" value="1"/>
</dbReference>
<evidence type="ECO:0000259" key="4">
    <source>
        <dbReference type="PROSITE" id="PS51077"/>
    </source>
</evidence>
<keyword evidence="1" id="KW-0805">Transcription regulation</keyword>
<dbReference type="PROSITE" id="PS51078">
    <property type="entry name" value="ICLR_ED"/>
    <property type="match status" value="1"/>
</dbReference>
<keyword evidence="3" id="KW-0804">Transcription</keyword>
<dbReference type="InterPro" id="IPR036388">
    <property type="entry name" value="WH-like_DNA-bd_sf"/>
</dbReference>
<dbReference type="GO" id="GO:0003677">
    <property type="term" value="F:DNA binding"/>
    <property type="evidence" value="ECO:0007669"/>
    <property type="project" value="UniProtKB-KW"/>
</dbReference>
<evidence type="ECO:0000256" key="3">
    <source>
        <dbReference type="ARBA" id="ARBA00023163"/>
    </source>
</evidence>
<evidence type="ECO:0000256" key="1">
    <source>
        <dbReference type="ARBA" id="ARBA00023015"/>
    </source>
</evidence>
<comment type="caution">
    <text evidence="6">The sequence shown here is derived from an EMBL/GenBank/DDBJ whole genome shotgun (WGS) entry which is preliminary data.</text>
</comment>
<dbReference type="Gene3D" id="1.10.10.10">
    <property type="entry name" value="Winged helix-like DNA-binding domain superfamily/Winged helix DNA-binding domain"/>
    <property type="match status" value="1"/>
</dbReference>
<dbReference type="Pfam" id="PF09339">
    <property type="entry name" value="HTH_IclR"/>
    <property type="match status" value="1"/>
</dbReference>
<dbReference type="EMBL" id="JAAZON010000328">
    <property type="protein sequence ID" value="NMC63006.1"/>
    <property type="molecule type" value="Genomic_DNA"/>
</dbReference>
<dbReference type="PROSITE" id="PS51077">
    <property type="entry name" value="HTH_ICLR"/>
    <property type="match status" value="1"/>
</dbReference>
<accession>A0A7X9FRI9</accession>
<evidence type="ECO:0000313" key="6">
    <source>
        <dbReference type="EMBL" id="NMC63006.1"/>
    </source>
</evidence>
<evidence type="ECO:0000313" key="7">
    <source>
        <dbReference type="Proteomes" id="UP000524246"/>
    </source>
</evidence>
<dbReference type="InterPro" id="IPR029016">
    <property type="entry name" value="GAF-like_dom_sf"/>
</dbReference>
<dbReference type="Pfam" id="PF01614">
    <property type="entry name" value="IclR_C"/>
    <property type="match status" value="1"/>
</dbReference>
<evidence type="ECO:0000259" key="5">
    <source>
        <dbReference type="PROSITE" id="PS51078"/>
    </source>
</evidence>
<dbReference type="GO" id="GO:0045892">
    <property type="term" value="P:negative regulation of DNA-templated transcription"/>
    <property type="evidence" value="ECO:0007669"/>
    <property type="project" value="TreeGrafter"/>
</dbReference>
<dbReference type="AlphaFoldDB" id="A0A7X9FRI9"/>
<feature type="domain" description="IclR-ED" evidence="5">
    <location>
        <begin position="74"/>
        <end position="208"/>
    </location>
</feature>
<dbReference type="InterPro" id="IPR005471">
    <property type="entry name" value="Tscrpt_reg_IclR_N"/>
</dbReference>
<gene>
    <name evidence="6" type="ORF">GYA55_07540</name>
</gene>
<dbReference type="Proteomes" id="UP000524246">
    <property type="component" value="Unassembled WGS sequence"/>
</dbReference>
<dbReference type="SMART" id="SM00346">
    <property type="entry name" value="HTH_ICLR"/>
    <property type="match status" value="1"/>
</dbReference>
<dbReference type="SUPFAM" id="SSF55781">
    <property type="entry name" value="GAF domain-like"/>
    <property type="match status" value="1"/>
</dbReference>
<dbReference type="FunFam" id="1.10.10.10:FF:000056">
    <property type="entry name" value="IclR family transcriptional regulator"/>
    <property type="match status" value="1"/>
</dbReference>
<feature type="domain" description="HTH iclR-type" evidence="4">
    <location>
        <begin position="11"/>
        <end position="73"/>
    </location>
</feature>
<dbReference type="Gene3D" id="3.30.450.40">
    <property type="match status" value="1"/>
</dbReference>
<dbReference type="InterPro" id="IPR036390">
    <property type="entry name" value="WH_DNA-bd_sf"/>
</dbReference>
<proteinExistence type="predicted"/>
<dbReference type="PANTHER" id="PTHR30136">
    <property type="entry name" value="HELIX-TURN-HELIX TRANSCRIPTIONAL REGULATOR, ICLR FAMILY"/>
    <property type="match status" value="1"/>
</dbReference>
<dbReference type="SUPFAM" id="SSF46785">
    <property type="entry name" value="Winged helix' DNA-binding domain"/>
    <property type="match status" value="1"/>
</dbReference>
<dbReference type="InterPro" id="IPR050707">
    <property type="entry name" value="HTH_MetabolicPath_Reg"/>
</dbReference>